<dbReference type="AlphaFoldDB" id="A0A3A3G801"/>
<evidence type="ECO:0000256" key="1">
    <source>
        <dbReference type="SAM" id="MobiDB-lite"/>
    </source>
</evidence>
<dbReference type="Pfam" id="PF01144">
    <property type="entry name" value="CoA_trans"/>
    <property type="match status" value="1"/>
</dbReference>
<feature type="region of interest" description="Disordered" evidence="1">
    <location>
        <begin position="653"/>
        <end position="674"/>
    </location>
</feature>
<proteinExistence type="predicted"/>
<feature type="compositionally biased region" description="Low complexity" evidence="1">
    <location>
        <begin position="654"/>
        <end position="674"/>
    </location>
</feature>
<dbReference type="Gene3D" id="3.40.1080.10">
    <property type="entry name" value="Glutaconate Coenzyme A-transferase"/>
    <property type="match status" value="2"/>
</dbReference>
<keyword evidence="2" id="KW-0808">Transferase</keyword>
<reference evidence="3" key="1">
    <citation type="submission" date="2018-09" db="EMBL/GenBank/DDBJ databases">
        <authorList>
            <person name="Zhu H."/>
        </authorList>
    </citation>
    <scope>NUCLEOTIDE SEQUENCE [LARGE SCALE GENOMIC DNA]</scope>
    <source>
        <strain evidence="3">K1S02-23</strain>
    </source>
</reference>
<dbReference type="PANTHER" id="PTHR43293">
    <property type="entry name" value="ACETATE COA-TRANSFERASE YDIF"/>
    <property type="match status" value="1"/>
</dbReference>
<dbReference type="Proteomes" id="UP000266327">
    <property type="component" value="Unassembled WGS sequence"/>
</dbReference>
<gene>
    <name evidence="2" type="ORF">D3878_23005</name>
</gene>
<dbReference type="SUPFAM" id="SSF100950">
    <property type="entry name" value="NagB/RpiA/CoA transferase-like"/>
    <property type="match status" value="2"/>
</dbReference>
<dbReference type="InterPro" id="IPR037171">
    <property type="entry name" value="NagB/RpiA_transferase-like"/>
</dbReference>
<evidence type="ECO:0000313" key="2">
    <source>
        <dbReference type="EMBL" id="RJG04101.1"/>
    </source>
</evidence>
<sequence length="674" mass="72985">MQTADHEFTRGSGKRIKIVSAQDAVRLIHSGNTIATGGFVGIGVPEELLIALEELYLSNQGEDGQSAGPRDLTLVYAAGQGDGKEKGLNHLGHDGLLKRVIGGHWGLVPKIQRLAIDNKIEAYNLPQGVISHLYRDIAAKRPGHLTRVGLDTFVDPRHGGGKLNEKTAEELVRLLQIDGEDTLLYKTFPIDVALIRATTADPDGNLTMEREALTLEMLSLAMAAHNSGGIVIAQVERIAERGTLNPRQVKIPGILVDCVVVAEPRHHWQTFAEPYNPAYSGELRVPANTLKAMALSERKIIARRAAFELSANSVVNLGIGMPEGVAGIAHEEHVIDLLTLTTEPGVIGGIPAAGVNFGAGVNTQAVVDQPYQFDFYDGGGLDIAFLGLAETDADGSVNVSKFGSRLAGAGGFINISQNAKKVVFVGTFSAGKPGIQIRNGQLVIEGPDGPCKFVAAVEHLTFSGPLARKQGRNVLYITERCVFELTSTGLELVEIAPGLDLQRDILDHMAFAPRISSNLRTMDARIFQPDSMGLRDILLAVPLEQRMRYDRQRKSLFINFEGYNVRNVADVEQIRRQVEHALRDVREKIPVVVNYDNFSLDLEAVDAYADMVKYLTDKYYSAVTRYSTSGFLRAKLGPDLANREVPPHIHEKASAANSAMPDPAPPAAAQASAA</sequence>
<dbReference type="SMART" id="SM00882">
    <property type="entry name" value="CoA_trans"/>
    <property type="match status" value="1"/>
</dbReference>
<organism evidence="2 3">
    <name type="scientific">Noviherbaspirillum sedimenti</name>
    <dbReference type="NCBI Taxonomy" id="2320865"/>
    <lineage>
        <taxon>Bacteria</taxon>
        <taxon>Pseudomonadati</taxon>
        <taxon>Pseudomonadota</taxon>
        <taxon>Betaproteobacteria</taxon>
        <taxon>Burkholderiales</taxon>
        <taxon>Oxalobacteraceae</taxon>
        <taxon>Noviherbaspirillum</taxon>
    </lineage>
</organism>
<dbReference type="EMBL" id="QYUQ01000002">
    <property type="protein sequence ID" value="RJG04101.1"/>
    <property type="molecule type" value="Genomic_DNA"/>
</dbReference>
<dbReference type="PANTHER" id="PTHR43293:SF1">
    <property type="entry name" value="ACETATE COA-TRANSFERASE YDIF"/>
    <property type="match status" value="1"/>
</dbReference>
<dbReference type="OrthoDB" id="9805230at2"/>
<keyword evidence="3" id="KW-1185">Reference proteome</keyword>
<dbReference type="GO" id="GO:0008410">
    <property type="term" value="F:CoA-transferase activity"/>
    <property type="evidence" value="ECO:0007669"/>
    <property type="project" value="InterPro"/>
</dbReference>
<dbReference type="RefSeq" id="WP_119787584.1">
    <property type="nucleotide sequence ID" value="NZ_QYUQ01000002.1"/>
</dbReference>
<accession>A0A3A3G801</accession>
<protein>
    <submittedName>
        <fullName evidence="2">Acyl CoA:acetate/3-ketoacid CoA transferase</fullName>
    </submittedName>
</protein>
<name>A0A3A3G801_9BURK</name>
<comment type="caution">
    <text evidence="2">The sequence shown here is derived from an EMBL/GenBank/DDBJ whole genome shotgun (WGS) entry which is preliminary data.</text>
</comment>
<dbReference type="InterPro" id="IPR004165">
    <property type="entry name" value="CoA_trans_fam_I"/>
</dbReference>
<evidence type="ECO:0000313" key="3">
    <source>
        <dbReference type="Proteomes" id="UP000266327"/>
    </source>
</evidence>